<keyword evidence="1" id="KW-0472">Membrane</keyword>
<accession>A0A0R1TNJ3</accession>
<feature type="transmembrane region" description="Helical" evidence="1">
    <location>
        <begin position="26"/>
        <end position="52"/>
    </location>
</feature>
<protein>
    <recommendedName>
        <fullName evidence="4">GtrA-like protein domain-containing protein</fullName>
    </recommendedName>
</protein>
<name>A0A0R1TNJ3_9LACO</name>
<sequence>MAEKKHNALVQAVMDFKNNHPDLYEFIMFNLLSNIATITNFVVLWLSTLLLFKNLVKPFDWWIFHYGINQGGLGGFFAFLLAYVCAQIVNYFVQKNLVFGASFGMDRLFWYIVTVVVAGIVSVWMPPYIIAWLNPYVGGLAATIANVANIVAQVVINYPMMKFVIMRK</sequence>
<comment type="caution">
    <text evidence="2">The sequence shown here is derived from an EMBL/GenBank/DDBJ whole genome shotgun (WGS) entry which is preliminary data.</text>
</comment>
<dbReference type="EMBL" id="AZFH01000068">
    <property type="protein sequence ID" value="KRL80178.1"/>
    <property type="molecule type" value="Genomic_DNA"/>
</dbReference>
<dbReference type="PATRIC" id="fig|1423740.3.peg.117"/>
<evidence type="ECO:0000313" key="2">
    <source>
        <dbReference type="EMBL" id="KRL80178.1"/>
    </source>
</evidence>
<gene>
    <name evidence="2" type="ORF">FC36_GL000112</name>
</gene>
<feature type="transmembrane region" description="Helical" evidence="1">
    <location>
        <begin position="72"/>
        <end position="93"/>
    </location>
</feature>
<evidence type="ECO:0000256" key="1">
    <source>
        <dbReference type="SAM" id="Phobius"/>
    </source>
</evidence>
<dbReference type="RefSeq" id="WP_025020876.1">
    <property type="nucleotide sequence ID" value="NZ_AZFH01000068.1"/>
</dbReference>
<organism evidence="2 3">
    <name type="scientific">Ligilactobacillus equi DSM 15833 = JCM 10991</name>
    <dbReference type="NCBI Taxonomy" id="1423740"/>
    <lineage>
        <taxon>Bacteria</taxon>
        <taxon>Bacillati</taxon>
        <taxon>Bacillota</taxon>
        <taxon>Bacilli</taxon>
        <taxon>Lactobacillales</taxon>
        <taxon>Lactobacillaceae</taxon>
        <taxon>Ligilactobacillus</taxon>
    </lineage>
</organism>
<dbReference type="OrthoDB" id="3238560at2"/>
<feature type="transmembrane region" description="Helical" evidence="1">
    <location>
        <begin position="108"/>
        <end position="130"/>
    </location>
</feature>
<proteinExistence type="predicted"/>
<dbReference type="AlphaFoldDB" id="A0A0R1TNJ3"/>
<evidence type="ECO:0008006" key="4">
    <source>
        <dbReference type="Google" id="ProtNLM"/>
    </source>
</evidence>
<keyword evidence="1" id="KW-0812">Transmembrane</keyword>
<reference evidence="2 3" key="1">
    <citation type="journal article" date="2015" name="Genome Announc.">
        <title>Expanding the biotechnology potential of lactobacilli through comparative genomics of 213 strains and associated genera.</title>
        <authorList>
            <person name="Sun Z."/>
            <person name="Harris H.M."/>
            <person name="McCann A."/>
            <person name="Guo C."/>
            <person name="Argimon S."/>
            <person name="Zhang W."/>
            <person name="Yang X."/>
            <person name="Jeffery I.B."/>
            <person name="Cooney J.C."/>
            <person name="Kagawa T.F."/>
            <person name="Liu W."/>
            <person name="Song Y."/>
            <person name="Salvetti E."/>
            <person name="Wrobel A."/>
            <person name="Rasinkangas P."/>
            <person name="Parkhill J."/>
            <person name="Rea M.C."/>
            <person name="O'Sullivan O."/>
            <person name="Ritari J."/>
            <person name="Douillard F.P."/>
            <person name="Paul Ross R."/>
            <person name="Yang R."/>
            <person name="Briner A.E."/>
            <person name="Felis G.E."/>
            <person name="de Vos W.M."/>
            <person name="Barrangou R."/>
            <person name="Klaenhammer T.R."/>
            <person name="Caufield P.W."/>
            <person name="Cui Y."/>
            <person name="Zhang H."/>
            <person name="O'Toole P.W."/>
        </authorList>
    </citation>
    <scope>NUCLEOTIDE SEQUENCE [LARGE SCALE GENOMIC DNA]</scope>
    <source>
        <strain evidence="2 3">DSM 15833</strain>
    </source>
</reference>
<feature type="transmembrane region" description="Helical" evidence="1">
    <location>
        <begin position="136"/>
        <end position="158"/>
    </location>
</feature>
<dbReference type="STRING" id="1423740.FC36_GL000112"/>
<dbReference type="Proteomes" id="UP000051048">
    <property type="component" value="Unassembled WGS sequence"/>
</dbReference>
<evidence type="ECO:0000313" key="3">
    <source>
        <dbReference type="Proteomes" id="UP000051048"/>
    </source>
</evidence>
<keyword evidence="1" id="KW-1133">Transmembrane helix</keyword>